<dbReference type="AlphaFoldDB" id="A0A378QZL3"/>
<organism evidence="1 2">
    <name type="scientific">Moraxella caprae</name>
    <dbReference type="NCBI Taxonomy" id="90240"/>
    <lineage>
        <taxon>Bacteria</taxon>
        <taxon>Pseudomonadati</taxon>
        <taxon>Pseudomonadota</taxon>
        <taxon>Gammaproteobacteria</taxon>
        <taxon>Moraxellales</taxon>
        <taxon>Moraxellaceae</taxon>
        <taxon>Moraxella</taxon>
    </lineage>
</organism>
<gene>
    <name evidence="1" type="ORF">NCTC12877_01443</name>
</gene>
<dbReference type="InterPro" id="IPR037174">
    <property type="entry name" value="Trimeric_adhesin"/>
</dbReference>
<dbReference type="Proteomes" id="UP000254065">
    <property type="component" value="Unassembled WGS sequence"/>
</dbReference>
<keyword evidence="2" id="KW-1185">Reference proteome</keyword>
<sequence>MIYCGFVDGCGAIALVYNTTNIAIFDKLVIIHNNDVYNTTNQPVTTAQALPADLNVNNVATVGDVLNAGFNLQGNGKARDLVKPYDTVNFADGAGISCGNNCG</sequence>
<evidence type="ECO:0000313" key="2">
    <source>
        <dbReference type="Proteomes" id="UP000254065"/>
    </source>
</evidence>
<dbReference type="EMBL" id="UGQB01000004">
    <property type="protein sequence ID" value="STZ08442.1"/>
    <property type="molecule type" value="Genomic_DNA"/>
</dbReference>
<reference evidence="1 2" key="1">
    <citation type="submission" date="2018-06" db="EMBL/GenBank/DDBJ databases">
        <authorList>
            <consortium name="Pathogen Informatics"/>
            <person name="Doyle S."/>
        </authorList>
    </citation>
    <scope>NUCLEOTIDE SEQUENCE [LARGE SCALE GENOMIC DNA]</scope>
    <source>
        <strain evidence="1 2">NCTC12877</strain>
    </source>
</reference>
<dbReference type="STRING" id="1122244.GCA_000426885_02036"/>
<protein>
    <submittedName>
        <fullName evidence="1">Uncharacterized protein</fullName>
    </submittedName>
</protein>
<name>A0A378QZL3_9GAMM</name>
<accession>A0A378QZL3</accession>
<dbReference type="SUPFAM" id="SSF101999">
    <property type="entry name" value="Trimeric adhesin"/>
    <property type="match status" value="1"/>
</dbReference>
<dbReference type="Gene3D" id="3.90.1780.10">
    <property type="entry name" value="Trimeric adhesin"/>
    <property type="match status" value="1"/>
</dbReference>
<evidence type="ECO:0000313" key="1">
    <source>
        <dbReference type="EMBL" id="STZ08442.1"/>
    </source>
</evidence>
<proteinExistence type="predicted"/>